<reference evidence="3 4" key="1">
    <citation type="submission" date="2019-02" db="EMBL/GenBank/DDBJ databases">
        <title>Deep-cultivation of Planctomycetes and their phenomic and genomic characterization uncovers novel biology.</title>
        <authorList>
            <person name="Wiegand S."/>
            <person name="Jogler M."/>
            <person name="Boedeker C."/>
            <person name="Pinto D."/>
            <person name="Vollmers J."/>
            <person name="Rivas-Marin E."/>
            <person name="Kohn T."/>
            <person name="Peeters S.H."/>
            <person name="Heuer A."/>
            <person name="Rast P."/>
            <person name="Oberbeckmann S."/>
            <person name="Bunk B."/>
            <person name="Jeske O."/>
            <person name="Meyerdierks A."/>
            <person name="Storesund J.E."/>
            <person name="Kallscheuer N."/>
            <person name="Luecker S."/>
            <person name="Lage O.M."/>
            <person name="Pohl T."/>
            <person name="Merkel B.J."/>
            <person name="Hornburger P."/>
            <person name="Mueller R.-W."/>
            <person name="Bruemmer F."/>
            <person name="Labrenz M."/>
            <person name="Spormann A.M."/>
            <person name="Op den Camp H."/>
            <person name="Overmann J."/>
            <person name="Amann R."/>
            <person name="Jetten M.S.M."/>
            <person name="Mascher T."/>
            <person name="Medema M.H."/>
            <person name="Devos D.P."/>
            <person name="Kaster A.-K."/>
            <person name="Ovreas L."/>
            <person name="Rohde M."/>
            <person name="Galperin M.Y."/>
            <person name="Jogler C."/>
        </authorList>
    </citation>
    <scope>NUCLEOTIDE SEQUENCE [LARGE SCALE GENOMIC DNA]</scope>
    <source>
        <strain evidence="3 4">ETA_A1</strain>
    </source>
</reference>
<dbReference type="Gene3D" id="3.30.830.10">
    <property type="entry name" value="Metalloenzyme, LuxS/M16 peptidase-like"/>
    <property type="match status" value="2"/>
</dbReference>
<dbReference type="SUPFAM" id="SSF63411">
    <property type="entry name" value="LuxS/MPP-like metallohydrolase"/>
    <property type="match status" value="2"/>
</dbReference>
<proteinExistence type="predicted"/>
<accession>A0A517XTR8</accession>
<dbReference type="PANTHER" id="PTHR11851">
    <property type="entry name" value="METALLOPROTEASE"/>
    <property type="match status" value="1"/>
</dbReference>
<dbReference type="Pfam" id="PF05193">
    <property type="entry name" value="Peptidase_M16_C"/>
    <property type="match status" value="1"/>
</dbReference>
<dbReference type="Pfam" id="PF00675">
    <property type="entry name" value="Peptidase_M16"/>
    <property type="match status" value="1"/>
</dbReference>
<dbReference type="AlphaFoldDB" id="A0A517XTR8"/>
<gene>
    <name evidence="3" type="ORF">ETAA1_28680</name>
</gene>
<feature type="domain" description="Peptidase M16 N-terminal" evidence="1">
    <location>
        <begin position="19"/>
        <end position="146"/>
    </location>
</feature>
<evidence type="ECO:0000259" key="1">
    <source>
        <dbReference type="Pfam" id="PF00675"/>
    </source>
</evidence>
<dbReference type="GO" id="GO:0046872">
    <property type="term" value="F:metal ion binding"/>
    <property type="evidence" value="ECO:0007669"/>
    <property type="project" value="InterPro"/>
</dbReference>
<name>A0A517XTR8_9BACT</name>
<dbReference type="InterPro" id="IPR011249">
    <property type="entry name" value="Metalloenz_LuxS/M16"/>
</dbReference>
<sequence>MGQQVFQHTLANGLVLLAERMEHVRSAAINFLVPAGAAYDPPGRLGLASVVADLMTRGAGDRDSRQLALALDNLGVDRDESVGAVNMRFWGSTLARNVPATLDIFADVLRRPHLPDDELEPVQALALQDLQSLEDAPQQKVMVELRRRYYPRPLNQDRRGVAEHIEALTIDDVRDQYARLFRPNGSILSVAGNVEWEPLKAQVERLFGDWKPGEDATLPLTASTPLSEHLHKDTQQTQIALAYPAAAIGSPDYYPARAAASVLSGGMASRLFTEVREKRGLCYSVSAWHETFKDRGSMLAYAGTRAERAQETLDVTVGELRRLSLGVTDDEIDRVRAGLKSSLIMQEESTSARAGAIATDWYYLGRVRSFDEVQAAIDGLTPAAVVGYLGRYPVRGMTLVTLGPAPLTMPEDR</sequence>
<evidence type="ECO:0000313" key="3">
    <source>
        <dbReference type="EMBL" id="QDU20905.1"/>
    </source>
</evidence>
<dbReference type="InterPro" id="IPR007863">
    <property type="entry name" value="Peptidase_M16_C"/>
</dbReference>
<dbReference type="InterPro" id="IPR050361">
    <property type="entry name" value="MPP/UQCRC_Complex"/>
</dbReference>
<keyword evidence="4" id="KW-1185">Reference proteome</keyword>
<evidence type="ECO:0000313" key="4">
    <source>
        <dbReference type="Proteomes" id="UP000319576"/>
    </source>
</evidence>
<dbReference type="KEGG" id="uli:ETAA1_28680"/>
<dbReference type="PANTHER" id="PTHR11851:SF219">
    <property type="entry name" value="HYPOTHETICAL ZINC PROTEASE"/>
    <property type="match status" value="1"/>
</dbReference>
<dbReference type="EMBL" id="CP036273">
    <property type="protein sequence ID" value="QDU20905.1"/>
    <property type="molecule type" value="Genomic_DNA"/>
</dbReference>
<dbReference type="OrthoDB" id="9762085at2"/>
<dbReference type="RefSeq" id="WP_145239272.1">
    <property type="nucleotide sequence ID" value="NZ_CP036273.1"/>
</dbReference>
<feature type="domain" description="Peptidase M16 C-terminal" evidence="2">
    <location>
        <begin position="168"/>
        <end position="339"/>
    </location>
</feature>
<evidence type="ECO:0000259" key="2">
    <source>
        <dbReference type="Pfam" id="PF05193"/>
    </source>
</evidence>
<organism evidence="3 4">
    <name type="scientific">Urbifossiella limnaea</name>
    <dbReference type="NCBI Taxonomy" id="2528023"/>
    <lineage>
        <taxon>Bacteria</taxon>
        <taxon>Pseudomonadati</taxon>
        <taxon>Planctomycetota</taxon>
        <taxon>Planctomycetia</taxon>
        <taxon>Gemmatales</taxon>
        <taxon>Gemmataceae</taxon>
        <taxon>Urbifossiella</taxon>
    </lineage>
</organism>
<dbReference type="InterPro" id="IPR011765">
    <property type="entry name" value="Pept_M16_N"/>
</dbReference>
<dbReference type="Proteomes" id="UP000319576">
    <property type="component" value="Chromosome"/>
</dbReference>
<protein>
    <submittedName>
        <fullName evidence="3">Peptidase M16 inactive domain protein</fullName>
    </submittedName>
</protein>